<keyword evidence="2" id="KW-1133">Transmembrane helix</keyword>
<feature type="transmembrane region" description="Helical" evidence="2">
    <location>
        <begin position="9"/>
        <end position="27"/>
    </location>
</feature>
<dbReference type="RefSeq" id="WP_214441384.1">
    <property type="nucleotide sequence ID" value="NZ_JAECZB010000092.1"/>
</dbReference>
<feature type="domain" description="EamA" evidence="3">
    <location>
        <begin position="9"/>
        <end position="69"/>
    </location>
</feature>
<gene>
    <name evidence="4" type="ORF">I8751_23000</name>
</gene>
<comment type="similarity">
    <text evidence="1">Belongs to the EamA transporter family.</text>
</comment>
<comment type="caution">
    <text evidence="4">The sequence shown here is derived from an EMBL/GenBank/DDBJ whole genome shotgun (WGS) entry which is preliminary data.</text>
</comment>
<dbReference type="InterPro" id="IPR000620">
    <property type="entry name" value="EamA_dom"/>
</dbReference>
<dbReference type="AlphaFoldDB" id="A0A8J7HHB7"/>
<dbReference type="Pfam" id="PF00892">
    <property type="entry name" value="EamA"/>
    <property type="match status" value="1"/>
</dbReference>
<dbReference type="EMBL" id="JAECZB010000092">
    <property type="protein sequence ID" value="MBH8555164.1"/>
    <property type="molecule type" value="Genomic_DNA"/>
</dbReference>
<protein>
    <submittedName>
        <fullName evidence="4">EamA family transporter</fullName>
    </submittedName>
</protein>
<keyword evidence="5" id="KW-1185">Reference proteome</keyword>
<evidence type="ECO:0000256" key="1">
    <source>
        <dbReference type="ARBA" id="ARBA00007362"/>
    </source>
</evidence>
<evidence type="ECO:0000256" key="2">
    <source>
        <dbReference type="SAM" id="Phobius"/>
    </source>
</evidence>
<feature type="transmembrane region" description="Helical" evidence="2">
    <location>
        <begin position="33"/>
        <end position="52"/>
    </location>
</feature>
<evidence type="ECO:0000259" key="3">
    <source>
        <dbReference type="Pfam" id="PF00892"/>
    </source>
</evidence>
<name>A0A8J7HHB7_9CYAN</name>
<evidence type="ECO:0000313" key="5">
    <source>
        <dbReference type="Proteomes" id="UP000599391"/>
    </source>
</evidence>
<reference evidence="4 5" key="1">
    <citation type="journal article" date="2021" name="Int. J. Syst. Evol. Microbiol.">
        <title>Amazonocrinis nigriterrae gen. nov., sp. nov., Atlanticothrix silvestris gen. nov., sp. nov. and Dendronalium phyllosphericum gen. nov., sp. nov., nostocacean cyanobacteria from Brazilian environments.</title>
        <authorList>
            <person name="Alvarenga D.O."/>
            <person name="Andreote A.P.D."/>
            <person name="Branco L.H.Z."/>
            <person name="Delbaje E."/>
            <person name="Cruz R.B."/>
            <person name="Varani A.M."/>
            <person name="Fiore M.F."/>
        </authorList>
    </citation>
    <scope>NUCLEOTIDE SEQUENCE [LARGE SCALE GENOMIC DNA]</scope>
    <source>
        <strain evidence="4 5">CENA357</strain>
    </source>
</reference>
<accession>A0A8J7HHB7</accession>
<dbReference type="Proteomes" id="UP000599391">
    <property type="component" value="Unassembled WGS sequence"/>
</dbReference>
<sequence>MKGLEIAELLLLAALWGGSFLFMRIAAPVLGPVWLIEFRVLLAGLALLPILVRLNLWHEIRRNWIPLFIRPLARIFKH</sequence>
<keyword evidence="2" id="KW-0812">Transmembrane</keyword>
<keyword evidence="2" id="KW-0472">Membrane</keyword>
<organism evidence="4 5">
    <name type="scientific">Atlanticothrix silvestris CENA357</name>
    <dbReference type="NCBI Taxonomy" id="1725252"/>
    <lineage>
        <taxon>Bacteria</taxon>
        <taxon>Bacillati</taxon>
        <taxon>Cyanobacteriota</taxon>
        <taxon>Cyanophyceae</taxon>
        <taxon>Nostocales</taxon>
        <taxon>Nodulariaceae</taxon>
        <taxon>Atlanticothrix</taxon>
        <taxon>Atlanticothrix silvestris</taxon>
    </lineage>
</organism>
<proteinExistence type="inferred from homology"/>
<evidence type="ECO:0000313" key="4">
    <source>
        <dbReference type="EMBL" id="MBH8555164.1"/>
    </source>
</evidence>
<dbReference type="GO" id="GO:0016020">
    <property type="term" value="C:membrane"/>
    <property type="evidence" value="ECO:0007669"/>
    <property type="project" value="InterPro"/>
</dbReference>